<sequence length="37" mass="4100">MEDIDDKNRINKYDWQMGGIPGDKAGDKFLFRGGGPG</sequence>
<dbReference type="EMBL" id="BDGJ01000003">
    <property type="protein sequence ID" value="GAW91010.1"/>
    <property type="molecule type" value="Genomic_DNA"/>
</dbReference>
<dbReference type="AlphaFoldDB" id="A0A1Z5HP05"/>
<evidence type="ECO:0000313" key="2">
    <source>
        <dbReference type="Proteomes" id="UP000197032"/>
    </source>
</evidence>
<gene>
    <name evidence="1" type="ORF">KKC1_01720</name>
</gene>
<evidence type="ECO:0000313" key="1">
    <source>
        <dbReference type="EMBL" id="GAW91010.1"/>
    </source>
</evidence>
<accession>A0A1Z5HP05</accession>
<protein>
    <submittedName>
        <fullName evidence="1">Uncharacterized protein</fullName>
    </submittedName>
</protein>
<name>A0A1Z5HP05_9FIRM</name>
<keyword evidence="2" id="KW-1185">Reference proteome</keyword>
<dbReference type="Proteomes" id="UP000197032">
    <property type="component" value="Unassembled WGS sequence"/>
</dbReference>
<proteinExistence type="predicted"/>
<organism evidence="1 2">
    <name type="scientific">Calderihabitans maritimus</name>
    <dbReference type="NCBI Taxonomy" id="1246530"/>
    <lineage>
        <taxon>Bacteria</taxon>
        <taxon>Bacillati</taxon>
        <taxon>Bacillota</taxon>
        <taxon>Clostridia</taxon>
        <taxon>Neomoorellales</taxon>
        <taxon>Calderihabitantaceae</taxon>
        <taxon>Calderihabitans</taxon>
    </lineage>
</organism>
<comment type="caution">
    <text evidence="1">The sequence shown here is derived from an EMBL/GenBank/DDBJ whole genome shotgun (WGS) entry which is preliminary data.</text>
</comment>
<reference evidence="2" key="1">
    <citation type="journal article" date="2017" name="Appl. Environ. Microbiol.">
        <title>Genomic analysis of Calderihabitans maritimus KKC1, a thermophilic hydrogenogenic carboxydotrophic bacterium isolated from marine sediment.</title>
        <authorList>
            <person name="Omae K."/>
            <person name="Yoneda Y."/>
            <person name="Fukuyama Y."/>
            <person name="Yoshida T."/>
            <person name="Sako Y."/>
        </authorList>
    </citation>
    <scope>NUCLEOTIDE SEQUENCE [LARGE SCALE GENOMIC DNA]</scope>
    <source>
        <strain evidence="2">KKC1</strain>
    </source>
</reference>